<reference evidence="2" key="1">
    <citation type="journal article" date="2015" name="Nature">
        <title>Complex archaea that bridge the gap between prokaryotes and eukaryotes.</title>
        <authorList>
            <person name="Spang A."/>
            <person name="Saw J.H."/>
            <person name="Jorgensen S.L."/>
            <person name="Zaremba-Niedzwiedzka K."/>
            <person name="Martijn J."/>
            <person name="Lind A.E."/>
            <person name="van Eijk R."/>
            <person name="Schleper C."/>
            <person name="Guy L."/>
            <person name="Ettema T.J."/>
        </authorList>
    </citation>
    <scope>NUCLEOTIDE SEQUENCE</scope>
</reference>
<proteinExistence type="predicted"/>
<evidence type="ECO:0000313" key="2">
    <source>
        <dbReference type="EMBL" id="KKN19292.1"/>
    </source>
</evidence>
<feature type="region of interest" description="Disordered" evidence="1">
    <location>
        <begin position="17"/>
        <end position="88"/>
    </location>
</feature>
<sequence>MAHGTRTESIRLLNQLSRSLRSRGPRTGPNGPTREGGMVFANTDGSTPILRPFPPIFLEKDRKDRGDMPRRSGPFSMELRRTGPSCLAPRFTPQNHTFILFRTHIPLNLHARSPQFSEGPVLLTIPIVN</sequence>
<comment type="caution">
    <text evidence="2">The sequence shown here is derived from an EMBL/GenBank/DDBJ whole genome shotgun (WGS) entry which is preliminary data.</text>
</comment>
<protein>
    <submittedName>
        <fullName evidence="2">Uncharacterized protein</fullName>
    </submittedName>
</protein>
<accession>A0A0F9P4H9</accession>
<gene>
    <name evidence="2" type="ORF">LCGC14_0947210</name>
</gene>
<name>A0A0F9P4H9_9ZZZZ</name>
<dbReference type="AlphaFoldDB" id="A0A0F9P4H9"/>
<feature type="compositionally biased region" description="Basic and acidic residues" evidence="1">
    <location>
        <begin position="58"/>
        <end position="70"/>
    </location>
</feature>
<organism evidence="2">
    <name type="scientific">marine sediment metagenome</name>
    <dbReference type="NCBI Taxonomy" id="412755"/>
    <lineage>
        <taxon>unclassified sequences</taxon>
        <taxon>metagenomes</taxon>
        <taxon>ecological metagenomes</taxon>
    </lineage>
</organism>
<dbReference type="EMBL" id="LAZR01003349">
    <property type="protein sequence ID" value="KKN19292.1"/>
    <property type="molecule type" value="Genomic_DNA"/>
</dbReference>
<evidence type="ECO:0000256" key="1">
    <source>
        <dbReference type="SAM" id="MobiDB-lite"/>
    </source>
</evidence>